<evidence type="ECO:0000256" key="1">
    <source>
        <dbReference type="SAM" id="MobiDB-lite"/>
    </source>
</evidence>
<dbReference type="AlphaFoldDB" id="A0A413GHR1"/>
<gene>
    <name evidence="3" type="ORF">DXA68_24240</name>
</gene>
<feature type="compositionally biased region" description="Basic residues" evidence="1">
    <location>
        <begin position="77"/>
        <end position="101"/>
    </location>
</feature>
<sequence length="214" mass="23529">MRCPLVRLHRSHPHRTDATLRQRHRAESRPLESPRPHQSESVRHPQHGPRPAPKHGGVPIGNLHPARRRRPPAERSRSRHTHHCRRRHHPRPPARKEHHPHRTEPELAGTDPAVGVTFTSVETPSKKVFVPAEDVTINEPKRLIFVLPATVTDGLWRVSISTQYGSGSSRVVKNLRTYELDEPIAVGTAAEEGGSGSGGGQGGGGGIIDPDPLG</sequence>
<dbReference type="EMBL" id="QSCF01000103">
    <property type="protein sequence ID" value="RGX70626.1"/>
    <property type="molecule type" value="Genomic_DNA"/>
</dbReference>
<feature type="region of interest" description="Disordered" evidence="1">
    <location>
        <begin position="1"/>
        <end position="112"/>
    </location>
</feature>
<dbReference type="Proteomes" id="UP000286075">
    <property type="component" value="Unassembled WGS sequence"/>
</dbReference>
<feature type="region of interest" description="Disordered" evidence="1">
    <location>
        <begin position="189"/>
        <end position="214"/>
    </location>
</feature>
<evidence type="ECO:0000259" key="2">
    <source>
        <dbReference type="Pfam" id="PF14734"/>
    </source>
</evidence>
<feature type="domain" description="DUF4469" evidence="2">
    <location>
        <begin position="107"/>
        <end position="178"/>
    </location>
</feature>
<evidence type="ECO:0000313" key="3">
    <source>
        <dbReference type="EMBL" id="RGX70626.1"/>
    </source>
</evidence>
<dbReference type="Gene3D" id="2.70.50.70">
    <property type="match status" value="1"/>
</dbReference>
<accession>A0A413GHR1</accession>
<reference evidence="3 4" key="1">
    <citation type="submission" date="2018-08" db="EMBL/GenBank/DDBJ databases">
        <title>A genome reference for cultivated species of the human gut microbiota.</title>
        <authorList>
            <person name="Zou Y."/>
            <person name="Xue W."/>
            <person name="Luo G."/>
        </authorList>
    </citation>
    <scope>NUCLEOTIDE SEQUENCE [LARGE SCALE GENOMIC DNA]</scope>
    <source>
        <strain evidence="3 4">OF03-9BH</strain>
    </source>
</reference>
<feature type="compositionally biased region" description="Gly residues" evidence="1">
    <location>
        <begin position="193"/>
        <end position="207"/>
    </location>
</feature>
<name>A0A413GHR1_9BACE</name>
<organism evidence="3 4">
    <name type="scientific">Bacteroides stercorirosoris</name>
    <dbReference type="NCBI Taxonomy" id="871324"/>
    <lineage>
        <taxon>Bacteria</taxon>
        <taxon>Pseudomonadati</taxon>
        <taxon>Bacteroidota</taxon>
        <taxon>Bacteroidia</taxon>
        <taxon>Bacteroidales</taxon>
        <taxon>Bacteroidaceae</taxon>
        <taxon>Bacteroides</taxon>
    </lineage>
</organism>
<dbReference type="OrthoDB" id="1097981at2"/>
<dbReference type="Pfam" id="PF14734">
    <property type="entry name" value="DUF4469"/>
    <property type="match status" value="1"/>
</dbReference>
<proteinExistence type="predicted"/>
<feature type="compositionally biased region" description="Basic and acidic residues" evidence="1">
    <location>
        <begin position="14"/>
        <end position="43"/>
    </location>
</feature>
<comment type="caution">
    <text evidence="3">The sequence shown here is derived from an EMBL/GenBank/DDBJ whole genome shotgun (WGS) entry which is preliminary data.</text>
</comment>
<evidence type="ECO:0000313" key="4">
    <source>
        <dbReference type="Proteomes" id="UP000286075"/>
    </source>
</evidence>
<dbReference type="InterPro" id="IPR027824">
    <property type="entry name" value="DUF4469"/>
</dbReference>
<protein>
    <submittedName>
        <fullName evidence="3">DUF4469 domain-containing protein</fullName>
    </submittedName>
</protein>
<dbReference type="CDD" id="cd12843">
    <property type="entry name" value="Bvu_2165_C_like"/>
    <property type="match status" value="1"/>
</dbReference>